<dbReference type="HOGENOM" id="CLU_2441201_0_0_1"/>
<accession>A0A0C9YBC9</accession>
<sequence>MGAASLKVGILKVALSPPAERWLRKDATKAISSARVHLALSVFDFSVPGTVAVLDVVFFYFAMSRQVGQAWEEGKETSHQVTIHGTLQAM</sequence>
<dbReference type="Proteomes" id="UP000054477">
    <property type="component" value="Unassembled WGS sequence"/>
</dbReference>
<organism evidence="1 2">
    <name type="scientific">Laccaria amethystina LaAM-08-1</name>
    <dbReference type="NCBI Taxonomy" id="1095629"/>
    <lineage>
        <taxon>Eukaryota</taxon>
        <taxon>Fungi</taxon>
        <taxon>Dikarya</taxon>
        <taxon>Basidiomycota</taxon>
        <taxon>Agaricomycotina</taxon>
        <taxon>Agaricomycetes</taxon>
        <taxon>Agaricomycetidae</taxon>
        <taxon>Agaricales</taxon>
        <taxon>Agaricineae</taxon>
        <taxon>Hydnangiaceae</taxon>
        <taxon>Laccaria</taxon>
    </lineage>
</organism>
<name>A0A0C9YBC9_9AGAR</name>
<dbReference type="AlphaFoldDB" id="A0A0C9YBC9"/>
<reference evidence="1 2" key="1">
    <citation type="submission" date="2014-04" db="EMBL/GenBank/DDBJ databases">
        <authorList>
            <consortium name="DOE Joint Genome Institute"/>
            <person name="Kuo A."/>
            <person name="Kohler A."/>
            <person name="Nagy L.G."/>
            <person name="Floudas D."/>
            <person name="Copeland A."/>
            <person name="Barry K.W."/>
            <person name="Cichocki N."/>
            <person name="Veneault-Fourrey C."/>
            <person name="LaButti K."/>
            <person name="Lindquist E.A."/>
            <person name="Lipzen A."/>
            <person name="Lundell T."/>
            <person name="Morin E."/>
            <person name="Murat C."/>
            <person name="Sun H."/>
            <person name="Tunlid A."/>
            <person name="Henrissat B."/>
            <person name="Grigoriev I.V."/>
            <person name="Hibbett D.S."/>
            <person name="Martin F."/>
            <person name="Nordberg H.P."/>
            <person name="Cantor M.N."/>
            <person name="Hua S.X."/>
        </authorList>
    </citation>
    <scope>NUCLEOTIDE SEQUENCE [LARGE SCALE GENOMIC DNA]</scope>
    <source>
        <strain evidence="1 2">LaAM-08-1</strain>
    </source>
</reference>
<protein>
    <submittedName>
        <fullName evidence="1">Uncharacterized protein</fullName>
    </submittedName>
</protein>
<evidence type="ECO:0000313" key="2">
    <source>
        <dbReference type="Proteomes" id="UP000054477"/>
    </source>
</evidence>
<reference evidence="2" key="2">
    <citation type="submission" date="2015-01" db="EMBL/GenBank/DDBJ databases">
        <title>Evolutionary Origins and Diversification of the Mycorrhizal Mutualists.</title>
        <authorList>
            <consortium name="DOE Joint Genome Institute"/>
            <consortium name="Mycorrhizal Genomics Consortium"/>
            <person name="Kohler A."/>
            <person name="Kuo A."/>
            <person name="Nagy L.G."/>
            <person name="Floudas D."/>
            <person name="Copeland A."/>
            <person name="Barry K.W."/>
            <person name="Cichocki N."/>
            <person name="Veneault-Fourrey C."/>
            <person name="LaButti K."/>
            <person name="Lindquist E.A."/>
            <person name="Lipzen A."/>
            <person name="Lundell T."/>
            <person name="Morin E."/>
            <person name="Murat C."/>
            <person name="Riley R."/>
            <person name="Ohm R."/>
            <person name="Sun H."/>
            <person name="Tunlid A."/>
            <person name="Henrissat B."/>
            <person name="Grigoriev I.V."/>
            <person name="Hibbett D.S."/>
            <person name="Martin F."/>
        </authorList>
    </citation>
    <scope>NUCLEOTIDE SEQUENCE [LARGE SCALE GENOMIC DNA]</scope>
    <source>
        <strain evidence="2">LaAM-08-1</strain>
    </source>
</reference>
<evidence type="ECO:0000313" key="1">
    <source>
        <dbReference type="EMBL" id="KIK05403.1"/>
    </source>
</evidence>
<proteinExistence type="predicted"/>
<gene>
    <name evidence="1" type="ORF">K443DRAFT_3889</name>
</gene>
<dbReference type="EMBL" id="KN838560">
    <property type="protein sequence ID" value="KIK05403.1"/>
    <property type="molecule type" value="Genomic_DNA"/>
</dbReference>
<keyword evidence="2" id="KW-1185">Reference proteome</keyword>